<feature type="region of interest" description="Disordered" evidence="1">
    <location>
        <begin position="35"/>
        <end position="66"/>
    </location>
</feature>
<dbReference type="RefSeq" id="WP_343796715.1">
    <property type="nucleotide sequence ID" value="NZ_BAAADJ010000007.1"/>
</dbReference>
<reference evidence="2 3" key="1">
    <citation type="journal article" date="2019" name="Int. J. Syst. Evol. Microbiol.">
        <title>The Global Catalogue of Microorganisms (GCM) 10K type strain sequencing project: providing services to taxonomists for standard genome sequencing and annotation.</title>
        <authorList>
            <consortium name="The Broad Institute Genomics Platform"/>
            <consortium name="The Broad Institute Genome Sequencing Center for Infectious Disease"/>
            <person name="Wu L."/>
            <person name="Ma J."/>
        </authorList>
    </citation>
    <scope>NUCLEOTIDE SEQUENCE [LARGE SCALE GENOMIC DNA]</scope>
    <source>
        <strain evidence="2 3">JCM 9731</strain>
    </source>
</reference>
<sequence>MEPKKPGNPNMEDFKELDDRIIAEGMSQPSLVIKTNLDPDNVTEENPYYKNTSSQKEKFEDYFEEK</sequence>
<gene>
    <name evidence="2" type="ORF">GCM10008967_08780</name>
</gene>
<evidence type="ECO:0000313" key="3">
    <source>
        <dbReference type="Proteomes" id="UP001500782"/>
    </source>
</evidence>
<protein>
    <submittedName>
        <fullName evidence="2">Uncharacterized protein</fullName>
    </submittedName>
</protein>
<evidence type="ECO:0000313" key="2">
    <source>
        <dbReference type="EMBL" id="GAA0320468.1"/>
    </source>
</evidence>
<organism evidence="2 3">
    <name type="scientific">Bacillus carboniphilus</name>
    <dbReference type="NCBI Taxonomy" id="86663"/>
    <lineage>
        <taxon>Bacteria</taxon>
        <taxon>Bacillati</taxon>
        <taxon>Bacillota</taxon>
        <taxon>Bacilli</taxon>
        <taxon>Bacillales</taxon>
        <taxon>Bacillaceae</taxon>
        <taxon>Bacillus</taxon>
    </lineage>
</organism>
<keyword evidence="3" id="KW-1185">Reference proteome</keyword>
<feature type="compositionally biased region" description="Basic and acidic residues" evidence="1">
    <location>
        <begin position="55"/>
        <end position="66"/>
    </location>
</feature>
<comment type="caution">
    <text evidence="2">The sequence shown here is derived from an EMBL/GenBank/DDBJ whole genome shotgun (WGS) entry which is preliminary data.</text>
</comment>
<dbReference type="Proteomes" id="UP001500782">
    <property type="component" value="Unassembled WGS sequence"/>
</dbReference>
<accession>A0ABN0VYF0</accession>
<dbReference type="EMBL" id="BAAADJ010000007">
    <property type="protein sequence ID" value="GAA0320468.1"/>
    <property type="molecule type" value="Genomic_DNA"/>
</dbReference>
<proteinExistence type="predicted"/>
<evidence type="ECO:0000256" key="1">
    <source>
        <dbReference type="SAM" id="MobiDB-lite"/>
    </source>
</evidence>
<name>A0ABN0VYF0_9BACI</name>